<reference evidence="2" key="2">
    <citation type="submission" date="2025-08" db="UniProtKB">
        <authorList>
            <consortium name="RefSeq"/>
        </authorList>
    </citation>
    <scope>IDENTIFICATION</scope>
    <source>
        <tissue evidence="2">Leaf</tissue>
    </source>
</reference>
<proteinExistence type="predicted"/>
<keyword evidence="1" id="KW-1185">Reference proteome</keyword>
<dbReference type="RefSeq" id="XP_075107038.1">
    <property type="nucleotide sequence ID" value="XM_075250937.1"/>
</dbReference>
<gene>
    <name evidence="2" type="primary">LOC142180020</name>
</gene>
<evidence type="ECO:0000313" key="1">
    <source>
        <dbReference type="Proteomes" id="UP000790787"/>
    </source>
</evidence>
<name>A0AC58UC18_TOBAC</name>
<accession>A0AC58UC18</accession>
<sequence>MVHNLSLLVNPKRLNGTIQLPIGNAVSISHIGSTYIVRGQTISNVLHIPDFKYNLLSVSKLTKEMRWAVMFFPEFCIFQKLPSGQMKGIGREDDGLYIFYSAWVNTIDTQVVVPRPIPRLSTQKNLLIVNMITKNRIIDVALWHKRLRHVPTKTLKTMNVYSASMKVFSSDNGSEFLNSQVVELLQTKGIIHQSSCIYTPQQNGVAEKRHWYILEVARSLRFQAFVPLKFWDLNNPILFSENKLPPYHFAPNVTSPDDAPHHNHSESDLSALHEDIVEPSVNSLDDSVVIPAEPISSILATVEPVTSRRSSRDSRPPIWLKDYITHNKGKAHCCYPIFACVSYDHVSSSFGNALTAYSAIIEPQTFDEVVKDPKWIAAMKSEISALEDSNTWSIVPLPPGKEGLDYTKTFSPVVKMVTVRSVLAIAAAKQWYIYQMNVHNAFSTWRIT</sequence>
<organism evidence="1 2">
    <name type="scientific">Nicotiana tabacum</name>
    <name type="common">Common tobacco</name>
    <dbReference type="NCBI Taxonomy" id="4097"/>
    <lineage>
        <taxon>Eukaryota</taxon>
        <taxon>Viridiplantae</taxon>
        <taxon>Streptophyta</taxon>
        <taxon>Embryophyta</taxon>
        <taxon>Tracheophyta</taxon>
        <taxon>Spermatophyta</taxon>
        <taxon>Magnoliopsida</taxon>
        <taxon>eudicotyledons</taxon>
        <taxon>Gunneridae</taxon>
        <taxon>Pentapetalae</taxon>
        <taxon>asterids</taxon>
        <taxon>lamiids</taxon>
        <taxon>Solanales</taxon>
        <taxon>Solanaceae</taxon>
        <taxon>Nicotianoideae</taxon>
        <taxon>Nicotianeae</taxon>
        <taxon>Nicotiana</taxon>
    </lineage>
</organism>
<evidence type="ECO:0000313" key="2">
    <source>
        <dbReference type="RefSeq" id="XP_075107038.1"/>
    </source>
</evidence>
<reference evidence="1" key="1">
    <citation type="journal article" date="2014" name="Nat. Commun.">
        <title>The tobacco genome sequence and its comparison with those of tomato and potato.</title>
        <authorList>
            <person name="Sierro N."/>
            <person name="Battey J.N."/>
            <person name="Ouadi S."/>
            <person name="Bakaher N."/>
            <person name="Bovet L."/>
            <person name="Willig A."/>
            <person name="Goepfert S."/>
            <person name="Peitsch M.C."/>
            <person name="Ivanov N.V."/>
        </authorList>
    </citation>
    <scope>NUCLEOTIDE SEQUENCE [LARGE SCALE GENOMIC DNA]</scope>
</reference>
<dbReference type="Proteomes" id="UP000790787">
    <property type="component" value="Chromosome 4"/>
</dbReference>
<protein>
    <submittedName>
        <fullName evidence="2">Uncharacterized protein LOC142180020</fullName>
    </submittedName>
</protein>